<dbReference type="PANTHER" id="PTHR46033">
    <property type="entry name" value="PROTEIN MAIN-LIKE 2"/>
    <property type="match status" value="1"/>
</dbReference>
<gene>
    <name evidence="2" type="ORF">PVK06_027912</name>
</gene>
<accession>A0ABR0P217</accession>
<keyword evidence="3" id="KW-1185">Reference proteome</keyword>
<feature type="domain" description="Aminotransferase-like plant mobile" evidence="1">
    <location>
        <begin position="42"/>
        <end position="92"/>
    </location>
</feature>
<name>A0ABR0P217_GOSAR</name>
<dbReference type="PANTHER" id="PTHR46033:SF8">
    <property type="entry name" value="PROTEIN MAINTENANCE OF MERISTEMS-LIKE"/>
    <property type="match status" value="1"/>
</dbReference>
<reference evidence="2 3" key="1">
    <citation type="submission" date="2023-03" db="EMBL/GenBank/DDBJ databases">
        <title>WGS of Gossypium arboreum.</title>
        <authorList>
            <person name="Yu D."/>
        </authorList>
    </citation>
    <scope>NUCLEOTIDE SEQUENCE [LARGE SCALE GENOMIC DNA]</scope>
    <source>
        <tissue evidence="2">Leaf</tissue>
    </source>
</reference>
<protein>
    <recommendedName>
        <fullName evidence="1">Aminotransferase-like plant mobile domain-containing protein</fullName>
    </recommendedName>
</protein>
<evidence type="ECO:0000313" key="3">
    <source>
        <dbReference type="Proteomes" id="UP001358586"/>
    </source>
</evidence>
<dbReference type="InterPro" id="IPR019557">
    <property type="entry name" value="AminoTfrase-like_pln_mobile"/>
</dbReference>
<sequence length="103" mass="11754">MNKDQYRIVRPQLDDPDYFSDQRVLSYLNVAIFGVPAYIQISKLRADLIAALVERWRPKSHTFHFPCGEVTITLQYVTIQLGLSINGEAVTELGKVLDLWGIC</sequence>
<evidence type="ECO:0000259" key="1">
    <source>
        <dbReference type="Pfam" id="PF10536"/>
    </source>
</evidence>
<proteinExistence type="predicted"/>
<dbReference type="EMBL" id="JARKNE010000008">
    <property type="protein sequence ID" value="KAK5812482.1"/>
    <property type="molecule type" value="Genomic_DNA"/>
</dbReference>
<dbReference type="InterPro" id="IPR044824">
    <property type="entry name" value="MAIN-like"/>
</dbReference>
<organism evidence="2 3">
    <name type="scientific">Gossypium arboreum</name>
    <name type="common">Tree cotton</name>
    <name type="synonym">Gossypium nanking</name>
    <dbReference type="NCBI Taxonomy" id="29729"/>
    <lineage>
        <taxon>Eukaryota</taxon>
        <taxon>Viridiplantae</taxon>
        <taxon>Streptophyta</taxon>
        <taxon>Embryophyta</taxon>
        <taxon>Tracheophyta</taxon>
        <taxon>Spermatophyta</taxon>
        <taxon>Magnoliopsida</taxon>
        <taxon>eudicotyledons</taxon>
        <taxon>Gunneridae</taxon>
        <taxon>Pentapetalae</taxon>
        <taxon>rosids</taxon>
        <taxon>malvids</taxon>
        <taxon>Malvales</taxon>
        <taxon>Malvaceae</taxon>
        <taxon>Malvoideae</taxon>
        <taxon>Gossypium</taxon>
    </lineage>
</organism>
<dbReference type="Proteomes" id="UP001358586">
    <property type="component" value="Chromosome 8"/>
</dbReference>
<comment type="caution">
    <text evidence="2">The sequence shown here is derived from an EMBL/GenBank/DDBJ whole genome shotgun (WGS) entry which is preliminary data.</text>
</comment>
<dbReference type="Pfam" id="PF10536">
    <property type="entry name" value="PMD"/>
    <property type="match status" value="1"/>
</dbReference>
<evidence type="ECO:0000313" key="2">
    <source>
        <dbReference type="EMBL" id="KAK5812482.1"/>
    </source>
</evidence>